<keyword evidence="3" id="KW-1185">Reference proteome</keyword>
<name>A0A1R3JK41_9ROSI</name>
<evidence type="ECO:0000313" key="2">
    <source>
        <dbReference type="EMBL" id="OMO95226.1"/>
    </source>
</evidence>
<proteinExistence type="predicted"/>
<evidence type="ECO:0000313" key="3">
    <source>
        <dbReference type="Proteomes" id="UP000187203"/>
    </source>
</evidence>
<dbReference type="Proteomes" id="UP000187203">
    <property type="component" value="Unassembled WGS sequence"/>
</dbReference>
<dbReference type="EMBL" id="AWUE01015864">
    <property type="protein sequence ID" value="OMO95226.1"/>
    <property type="molecule type" value="Genomic_DNA"/>
</dbReference>
<reference evidence="2" key="2">
    <citation type="submission" date="2013-09" db="EMBL/GenBank/DDBJ databases">
        <authorList>
            <person name="Alam M."/>
            <person name="Haque M.S."/>
            <person name="Islam M.S."/>
            <person name="Emdad E.M."/>
            <person name="Islam M.M."/>
            <person name="Ahmed B."/>
            <person name="Halim A."/>
            <person name="Hossen Q.M.M."/>
            <person name="Hossain M.Z."/>
            <person name="Ahmed R."/>
            <person name="Khan M.M."/>
            <person name="Islam R."/>
            <person name="Rashid M.M."/>
            <person name="Khan S.A."/>
            <person name="Rahman M.S."/>
            <person name="Alam M."/>
            <person name="Yahiya A.S."/>
            <person name="Khan M.S."/>
            <person name="Azam M.S."/>
            <person name="Haque T."/>
            <person name="Lashkar M.Z.H."/>
            <person name="Akhand A.I."/>
            <person name="Morshed G."/>
            <person name="Roy S."/>
            <person name="Uddin K.S."/>
            <person name="Rabeya T."/>
            <person name="Hossain A.S."/>
            <person name="Chowdhury A."/>
            <person name="Snigdha A.R."/>
            <person name="Mortoza M.S."/>
            <person name="Matin S.A."/>
            <person name="Hoque S.M.E."/>
            <person name="Islam M.K."/>
            <person name="Roy D.K."/>
            <person name="Haider R."/>
            <person name="Moosa M.M."/>
            <person name="Elias S.M."/>
            <person name="Hasan A.M."/>
            <person name="Jahan S."/>
            <person name="Shafiuddin M."/>
            <person name="Mahmood N."/>
            <person name="Shommy N.S."/>
        </authorList>
    </citation>
    <scope>NUCLEOTIDE SEQUENCE</scope>
    <source>
        <tissue evidence="2">Whole seedlings</tissue>
    </source>
</reference>
<dbReference type="EMBL" id="AWUE01023943">
    <property type="protein sequence ID" value="OMO52077.1"/>
    <property type="molecule type" value="Genomic_DNA"/>
</dbReference>
<evidence type="ECO:0000313" key="1">
    <source>
        <dbReference type="EMBL" id="OMO52077.1"/>
    </source>
</evidence>
<dbReference type="AlphaFoldDB" id="A0A1R3JK41"/>
<sequence>MDNNLHIRSNPTGANAAMCQDCGFGQEAIALARTSTSLWQFERKQRGMAVL</sequence>
<protein>
    <submittedName>
        <fullName evidence="2">Uncharacterized protein</fullName>
    </submittedName>
</protein>
<comment type="caution">
    <text evidence="2">The sequence shown here is derived from an EMBL/GenBank/DDBJ whole genome shotgun (WGS) entry which is preliminary data.</text>
</comment>
<accession>A0A1R3JK41</accession>
<reference evidence="3" key="1">
    <citation type="submission" date="2013-09" db="EMBL/GenBank/DDBJ databases">
        <title>Corchorus olitorius genome sequencing.</title>
        <authorList>
            <person name="Alam M."/>
            <person name="Haque M.S."/>
            <person name="Islam M.S."/>
            <person name="Emdad E.M."/>
            <person name="Islam M.M."/>
            <person name="Ahmed B."/>
            <person name="Halim A."/>
            <person name="Hossen Q.M.M."/>
            <person name="Hossain M.Z."/>
            <person name="Ahmed R."/>
            <person name="Khan M.M."/>
            <person name="Islam R."/>
            <person name="Rashid M.M."/>
            <person name="Khan S.A."/>
            <person name="Rahman M.S."/>
            <person name="Alam M."/>
            <person name="Yahiya A.S."/>
            <person name="Khan M.S."/>
            <person name="Azam M.S."/>
            <person name="Haque T."/>
            <person name="Lashkar M.Z.H."/>
            <person name="Akhand A.I."/>
            <person name="Morshed G."/>
            <person name="Roy S."/>
            <person name="Uddin K.S."/>
            <person name="Rabeya T."/>
            <person name="Hossain A.S."/>
            <person name="Chowdhury A."/>
            <person name="Snigdha A.R."/>
            <person name="Mortoza M.S."/>
            <person name="Matin S.A."/>
            <person name="Hoque S.M.E."/>
            <person name="Islam M.K."/>
            <person name="Roy D.K."/>
            <person name="Haider R."/>
            <person name="Moosa M.M."/>
            <person name="Elias S.M."/>
            <person name="Hasan A.M."/>
            <person name="Jahan S."/>
            <person name="Shafiuddin M."/>
            <person name="Mahmood N."/>
            <person name="Shommy N.S."/>
        </authorList>
    </citation>
    <scope>NUCLEOTIDE SEQUENCE [LARGE SCALE GENOMIC DNA]</scope>
    <source>
        <strain evidence="3">cv. O-4</strain>
    </source>
</reference>
<gene>
    <name evidence="2" type="ORF">COLO4_16024</name>
    <name evidence="1" type="ORF">COLO4_37427</name>
</gene>
<reference evidence="2" key="3">
    <citation type="journal article" date="2017" name="Nat. Plants">
        <title>Comparative genomics of two jute species and insight into fibre biogenesis.</title>
        <authorList>
            <person name="Islam M.S."/>
            <person name="Saito J.A."/>
            <person name="Emdad E.M."/>
            <person name="Ahmed B."/>
            <person name="Islam M.M."/>
            <person name="Halim A."/>
            <person name="Hossen Q.M."/>
            <person name="Hossain M.Z."/>
            <person name="Ahmed R."/>
            <person name="Hossain M.S."/>
            <person name="Kabir S.M."/>
            <person name="Khan M.S."/>
            <person name="Khan M.M."/>
            <person name="Hasan R."/>
            <person name="Aktar N."/>
            <person name="Honi U."/>
            <person name="Islam R."/>
            <person name="Rashid M.M."/>
            <person name="Wan X."/>
            <person name="Hou S."/>
            <person name="Haque T."/>
            <person name="Azam M.S."/>
            <person name="Moosa M.M."/>
            <person name="Elias S.M."/>
            <person name="Hasan A.M."/>
            <person name="Mahmood N."/>
            <person name="Shafiuddin M."/>
            <person name="Shahid S."/>
            <person name="Shommu N.S."/>
            <person name="Jahan S."/>
            <person name="Roy S."/>
            <person name="Chowdhury A."/>
            <person name="Akhand A.I."/>
            <person name="Nisho G.M."/>
            <person name="Uddin K.S."/>
            <person name="Rabeya T."/>
            <person name="Hoque S.M."/>
            <person name="Snigdha A.R."/>
            <person name="Mortoza S."/>
            <person name="Matin S.A."/>
            <person name="Islam M.K."/>
            <person name="Lashkar M.Z."/>
            <person name="Zaman M."/>
            <person name="Yuryev A."/>
            <person name="Uddin M.K."/>
            <person name="Rahman M.S."/>
            <person name="Haque M.S."/>
            <person name="Alam M.M."/>
            <person name="Khan H."/>
            <person name="Alam M."/>
        </authorList>
    </citation>
    <scope>NUCLEOTIDE SEQUENCE</scope>
    <source>
        <tissue evidence="2">Whole seedlings</tissue>
    </source>
</reference>
<organism evidence="2 3">
    <name type="scientific">Corchorus olitorius</name>
    <dbReference type="NCBI Taxonomy" id="93759"/>
    <lineage>
        <taxon>Eukaryota</taxon>
        <taxon>Viridiplantae</taxon>
        <taxon>Streptophyta</taxon>
        <taxon>Embryophyta</taxon>
        <taxon>Tracheophyta</taxon>
        <taxon>Spermatophyta</taxon>
        <taxon>Magnoliopsida</taxon>
        <taxon>eudicotyledons</taxon>
        <taxon>Gunneridae</taxon>
        <taxon>Pentapetalae</taxon>
        <taxon>rosids</taxon>
        <taxon>malvids</taxon>
        <taxon>Malvales</taxon>
        <taxon>Malvaceae</taxon>
        <taxon>Grewioideae</taxon>
        <taxon>Apeibeae</taxon>
        <taxon>Corchorus</taxon>
    </lineage>
</organism>